<dbReference type="RefSeq" id="WP_052112685.1">
    <property type="nucleotide sequence ID" value="NZ_AVPL01000011.1"/>
</dbReference>
<dbReference type="EMBL" id="AVPL01000011">
    <property type="protein sequence ID" value="KGN41877.1"/>
    <property type="molecule type" value="Genomic_DNA"/>
</dbReference>
<feature type="region of interest" description="Disordered" evidence="1">
    <location>
        <begin position="1"/>
        <end position="23"/>
    </location>
</feature>
<comment type="caution">
    <text evidence="2">The sequence shown here is derived from an EMBL/GenBank/DDBJ whole genome shotgun (WGS) entry which is preliminary data.</text>
</comment>
<name>A0A0A0K0L1_9MICO</name>
<protein>
    <submittedName>
        <fullName evidence="2">Uncharacterized protein</fullName>
    </submittedName>
</protein>
<evidence type="ECO:0000313" key="2">
    <source>
        <dbReference type="EMBL" id="KGN41877.1"/>
    </source>
</evidence>
<evidence type="ECO:0000256" key="1">
    <source>
        <dbReference type="SAM" id="MobiDB-lite"/>
    </source>
</evidence>
<feature type="region of interest" description="Disordered" evidence="1">
    <location>
        <begin position="181"/>
        <end position="220"/>
    </location>
</feature>
<feature type="compositionally biased region" description="Low complexity" evidence="1">
    <location>
        <begin position="185"/>
        <end position="198"/>
    </location>
</feature>
<sequence length="220" mass="24940">MSTVQGSPVTPPRAAPIIRSFPEPGKGIQQAYRELDLADTGTDAQRKALGDLNLLPRPWDPASLTQPQLRLEVWSWLEAVATWLNLEYVWDVSAMIPPCWPQHPYLVHEIAVIADQRRRAGRALTSDALEEWHRYALPSFIDRMKGRTRNYCEEGHQDWPAKGRFARHVSDEQVNERRRAFNADQQTQRASRASQQPQGPQLRVVDDGLAVDTGTGEIVD</sequence>
<dbReference type="OrthoDB" id="4139717at2"/>
<dbReference type="STRING" id="1385519.N801_04125"/>
<evidence type="ECO:0000313" key="3">
    <source>
        <dbReference type="Proteomes" id="UP000030013"/>
    </source>
</evidence>
<gene>
    <name evidence="2" type="ORF">N801_04125</name>
</gene>
<keyword evidence="3" id="KW-1185">Reference proteome</keyword>
<reference evidence="2 3" key="1">
    <citation type="submission" date="2013-08" db="EMBL/GenBank/DDBJ databases">
        <title>The genome sequence of Knoellia aerolata.</title>
        <authorList>
            <person name="Zhu W."/>
            <person name="Wang G."/>
        </authorList>
    </citation>
    <scope>NUCLEOTIDE SEQUENCE [LARGE SCALE GENOMIC DNA]</scope>
    <source>
        <strain evidence="2 3">DSM 18566</strain>
    </source>
</reference>
<accession>A0A0A0K0L1</accession>
<organism evidence="2 3">
    <name type="scientific">Knoellia aerolata DSM 18566</name>
    <dbReference type="NCBI Taxonomy" id="1385519"/>
    <lineage>
        <taxon>Bacteria</taxon>
        <taxon>Bacillati</taxon>
        <taxon>Actinomycetota</taxon>
        <taxon>Actinomycetes</taxon>
        <taxon>Micrococcales</taxon>
        <taxon>Intrasporangiaceae</taxon>
        <taxon>Knoellia</taxon>
    </lineage>
</organism>
<dbReference type="AlphaFoldDB" id="A0A0A0K0L1"/>
<proteinExistence type="predicted"/>
<dbReference type="Proteomes" id="UP000030013">
    <property type="component" value="Unassembled WGS sequence"/>
</dbReference>
<dbReference type="eggNOG" id="ENOG5032G3S">
    <property type="taxonomic scope" value="Bacteria"/>
</dbReference>